<dbReference type="SMART" id="SM00320">
    <property type="entry name" value="WD40"/>
    <property type="match status" value="3"/>
</dbReference>
<dbReference type="PROSITE" id="PS50025">
    <property type="entry name" value="LAM_G_DOMAIN"/>
    <property type="match status" value="3"/>
</dbReference>
<evidence type="ECO:0000256" key="3">
    <source>
        <dbReference type="PROSITE-ProRule" id="PRU00221"/>
    </source>
</evidence>
<dbReference type="Gene3D" id="2.130.10.10">
    <property type="entry name" value="YVTN repeat-like/Quinoprotein amine dehydrogenase"/>
    <property type="match status" value="2"/>
</dbReference>
<feature type="region of interest" description="Disordered" evidence="4">
    <location>
        <begin position="1684"/>
        <end position="1715"/>
    </location>
</feature>
<dbReference type="PANTHER" id="PTHR24033">
    <property type="entry name" value="EGF-LIKE DOMAIN-CONTAINING PROTEIN"/>
    <property type="match status" value="1"/>
</dbReference>
<dbReference type="SUPFAM" id="SSF50998">
    <property type="entry name" value="Quinoprotein alcohol dehydrogenase-like"/>
    <property type="match status" value="1"/>
</dbReference>
<evidence type="ECO:0008006" key="10">
    <source>
        <dbReference type="Google" id="ProtNLM"/>
    </source>
</evidence>
<dbReference type="Pfam" id="PF00400">
    <property type="entry name" value="WD40"/>
    <property type="match status" value="2"/>
</dbReference>
<dbReference type="PROSITE" id="PS00022">
    <property type="entry name" value="EGF_1"/>
    <property type="match status" value="3"/>
</dbReference>
<feature type="domain" description="Laminin G" evidence="6">
    <location>
        <begin position="1"/>
        <end position="179"/>
    </location>
</feature>
<keyword evidence="5" id="KW-1133">Transmembrane helix</keyword>
<dbReference type="EMBL" id="NIVC01000524">
    <property type="protein sequence ID" value="PAA81565.1"/>
    <property type="molecule type" value="Genomic_DNA"/>
</dbReference>
<proteinExistence type="predicted"/>
<keyword evidence="3" id="KW-0853">WD repeat</keyword>
<dbReference type="PROSITE" id="PS50082">
    <property type="entry name" value="WD_REPEATS_2"/>
    <property type="match status" value="2"/>
</dbReference>
<evidence type="ECO:0000256" key="4">
    <source>
        <dbReference type="SAM" id="MobiDB-lite"/>
    </source>
</evidence>
<dbReference type="STRING" id="282301.A0A267G694"/>
<protein>
    <recommendedName>
        <fullName evidence="10">EGF-like domain-containing protein</fullName>
    </recommendedName>
</protein>
<feature type="domain" description="Laminin G" evidence="6">
    <location>
        <begin position="968"/>
        <end position="1145"/>
    </location>
</feature>
<feature type="transmembrane region" description="Helical" evidence="5">
    <location>
        <begin position="1424"/>
        <end position="1452"/>
    </location>
</feature>
<keyword evidence="5" id="KW-0812">Transmembrane</keyword>
<feature type="domain" description="Laminin G" evidence="6">
    <location>
        <begin position="500"/>
        <end position="700"/>
    </location>
</feature>
<feature type="disulfide bond" evidence="2">
    <location>
        <begin position="731"/>
        <end position="740"/>
    </location>
</feature>
<sequence length="2155" mass="234005">MSSFDRLGRRIEIEFITNEPRGVLFYTGYDPSPMESSCFLVLEIFDGVLYFVVGPPTVPWVRDYRYRLSREGAPVNDMRPHVVRLWVEGREPAVMLDGERKNLGDMNLLRADWQFNTYTYVGYDTESRLPFLCWSRVKFSGCINYIRTGASTENSQWYYIQKESLVVHQSNAVGRKVGCHMPRYLPCTEPVQNRYSGKLVDVCFPLMQRATDARTCSNRWQHNHLLSENRDLAIAGRNSAPTLNFFCDCRHTQYTRRAPDDVEFSFLGASCTESAPLKTVDGNEQYLVARFKKAGSNLHTYHDDITIRFKTQHPTGCLFKAMQNESRIFMEAYLQDGRPVIATNLHFSGTRHASASLTPQVLQMTSSNSRRYDDNKWHTLIVKRRANSLAFYVDDDTPGAELGKTELKVDSRDGFVWTTDAIEIAGCNLVTMPGPYNNFYGFEGSLQNFYWLTSRYLYDLFLPSKLYNLDERVKPPHLKPTAAPPTRPSPPEKLPSKFIVTFLGSHLYSRASGQTVQVRNSDQNGFTMELSFRTRASNGLLVLLDALMESGRYFGLELYRGRLRYTFSLQAGEATSDYVAYPHSLNDDRWHRVWLHIFTPHRYGRDSLRMYFAVDGMHVEGPQIVNSFFYQCNAYVAGVPDRLAARLSSMGFLSHADHRLSGCLASLIFYNQLRGEFRPLDERRLLDSQPSSSVLWGSACRLVSCADRPGYCMNGGVCRDGDSTGRLVCDCPSGVGGDRCELRPTCPAGHCGSRGTCDCQGRYPCSPRCICQTGWWGDRCEYRVACPTDFLCHNGGTCECDPGAPGPACSPRCRCPLGFVGNHCERRLQCDPGRCLNGGTCRCDPDALRRGVCLTLCNCRRHYSGTNCANFDCMAYLNNCNGLGRCACSSEADCRCQCENGYTGSTCDIRPELCGDFDCRNGGLCRVISGRRSCDCSRSGYLSEPGSDGLCTRQGVGFLISAEADKLPDGYQPVPGGYYVLRVAPPRLTNADNVTVGFQTFRGTGTILTFNGTNGRYWSLEAEDGQLKINRQGVRHVINARPHGGLDNGGYHTVYIERLGGQFRVFVDDQLAPVLSTYMSSFPYHQIIFGANSDGQNLFSGTVGNFRWNGEVFGTGSFPDSGKRPSQDNVKLVPIPATLRQPPKCADSPSYCGRFGTCREENFGLACDCTPPRYGPRCNKTPWGTLTKPADNKPSCAYLWVPLSQSVPAESFRLRFQTYQARTVLATVSNRRGQFWQLFLKGGAVHLRDSITGDHRTVYAAAVNDGQSHVITGRREGQGVSLSVDKVRAQEDLYALHRDLLEPDGRFAHGGLRLGGGNFSEGVGRPETAICFVGALGDTEWLGIRPVETDGKLCIGCQLHPSDVQLIEFPTALPRLDGDIVSPFRPGLRLPPNGGYADVGVGGGGGGGVDSGLLFPGSDGVVNAVGAGAIVLAGGAGGGGGGAAGAGGLAAAGVGAGGLGVVSAWIAGLLLALLLLLSSLLWAFCHCKPGYCLCCAKGAAGGGYAVAEAEALSNEMNLSLMKATLSSQPPTPAINAATNTELSAKADIDAMDTRNGLFGAGAGAGAGGGGGASVNARSATLVAGATAAPLLTAADSRAATYNYRSERTELTAVRNQFGTAFSSGRRRRHANGATASVDGAINQQTDIGLVDRSAVDGRPFVHLQSGAAAGAGGGFNHSQHYLYQQQQQQQQDAMSIRSVPPPAGAGGVSATWGGSRFERTTRTGMQHQNGSDAMSDMMGTAYRPRQTLTVGRDRVLDIASNYHMEAVGAEASAAQTQENVFLSENIKVDCALITQNSKYVVTGNAAGPAQVWDCETGDLIKVMDGRDVGCTEIHLASEDSVLLGLVLDEASGRHRLQMWDFRHGREVANQEDVFCSTVAINRSGTHAVVACVDSDEKACDLLVWDIVSNSATRTLPLPAVPGLTEVITYLHVSREDQFVVAGFPNTASGTATYLVYDLSLPSGTLPLQVDFDAVVSCTELGAGEAVTGSAKGELLVWALGTGLVERPIVLPNGQLAHRSPIKATAWSADGRLFASGGSDALIKVWDMTSESLLFTLEGHTEDVQSVCFSADSEILASGSWDGSIRVWKLNDGSQLCWFTSNIDIFKVILSRDKRCLVGLGERAGNRKLIMLQIVRQKSSRTRSRNPSAGQTIDEV</sequence>
<gene>
    <name evidence="8" type="ORF">BOX15_Mlig000372g7</name>
</gene>
<feature type="disulfide bond" evidence="2">
    <location>
        <begin position="1169"/>
        <end position="1178"/>
    </location>
</feature>
<dbReference type="InterPro" id="IPR001791">
    <property type="entry name" value="Laminin_G"/>
</dbReference>
<dbReference type="Proteomes" id="UP000215902">
    <property type="component" value="Unassembled WGS sequence"/>
</dbReference>
<dbReference type="InterPro" id="IPR001680">
    <property type="entry name" value="WD40_rpt"/>
</dbReference>
<feature type="disulfide bond" evidence="2">
    <location>
        <begin position="712"/>
        <end position="729"/>
    </location>
</feature>
<dbReference type="Pfam" id="PF02210">
    <property type="entry name" value="Laminin_G_2"/>
    <property type="match status" value="4"/>
</dbReference>
<dbReference type="SMART" id="SM00282">
    <property type="entry name" value="LamG"/>
    <property type="match status" value="5"/>
</dbReference>
<dbReference type="CDD" id="cd00054">
    <property type="entry name" value="EGF_CA"/>
    <property type="match status" value="1"/>
</dbReference>
<dbReference type="OrthoDB" id="6275838at2759"/>
<dbReference type="InterPro" id="IPR015943">
    <property type="entry name" value="WD40/YVTN_repeat-like_dom_sf"/>
</dbReference>
<dbReference type="SUPFAM" id="SSF49899">
    <property type="entry name" value="Concanavalin A-like lectins/glucanases"/>
    <property type="match status" value="5"/>
</dbReference>
<dbReference type="SUPFAM" id="SSF57196">
    <property type="entry name" value="EGF/Laminin"/>
    <property type="match status" value="1"/>
</dbReference>
<name>A0A267G694_9PLAT</name>
<organism evidence="8 9">
    <name type="scientific">Macrostomum lignano</name>
    <dbReference type="NCBI Taxonomy" id="282301"/>
    <lineage>
        <taxon>Eukaryota</taxon>
        <taxon>Metazoa</taxon>
        <taxon>Spiralia</taxon>
        <taxon>Lophotrochozoa</taxon>
        <taxon>Platyhelminthes</taxon>
        <taxon>Rhabditophora</taxon>
        <taxon>Macrostomorpha</taxon>
        <taxon>Macrostomida</taxon>
        <taxon>Macrostomidae</taxon>
        <taxon>Macrostomum</taxon>
    </lineage>
</organism>
<reference evidence="8 9" key="1">
    <citation type="submission" date="2017-06" db="EMBL/GenBank/DDBJ databases">
        <title>A platform for efficient transgenesis in Macrostomum lignano, a flatworm model organism for stem cell research.</title>
        <authorList>
            <person name="Berezikov E."/>
        </authorList>
    </citation>
    <scope>NUCLEOTIDE SEQUENCE [LARGE SCALE GENOMIC DNA]</scope>
    <source>
        <strain evidence="8">DV1</strain>
        <tissue evidence="8">Whole organism</tissue>
    </source>
</reference>
<evidence type="ECO:0000256" key="2">
    <source>
        <dbReference type="PROSITE-ProRule" id="PRU00076"/>
    </source>
</evidence>
<dbReference type="Gene3D" id="2.10.25.10">
    <property type="entry name" value="Laminin"/>
    <property type="match status" value="2"/>
</dbReference>
<dbReference type="InterPro" id="IPR051830">
    <property type="entry name" value="NOTCH_homolog"/>
</dbReference>
<evidence type="ECO:0000259" key="7">
    <source>
        <dbReference type="PROSITE" id="PS50026"/>
    </source>
</evidence>
<feature type="repeat" description="WD" evidence="3">
    <location>
        <begin position="2056"/>
        <end position="2093"/>
    </location>
</feature>
<feature type="domain" description="EGF-like" evidence="7">
    <location>
        <begin position="701"/>
        <end position="741"/>
    </location>
</feature>
<comment type="caution">
    <text evidence="2">Lacks conserved residue(s) required for the propagation of feature annotation.</text>
</comment>
<dbReference type="InterPro" id="IPR013320">
    <property type="entry name" value="ConA-like_dom_sf"/>
</dbReference>
<accession>A0A267G694</accession>
<evidence type="ECO:0000313" key="8">
    <source>
        <dbReference type="EMBL" id="PAA81565.1"/>
    </source>
</evidence>
<keyword evidence="1 2" id="KW-1015">Disulfide bond</keyword>
<dbReference type="CDD" id="cd00110">
    <property type="entry name" value="LamG"/>
    <property type="match status" value="5"/>
</dbReference>
<dbReference type="InterPro" id="IPR011047">
    <property type="entry name" value="Quinoprotein_ADH-like_sf"/>
</dbReference>
<keyword evidence="9" id="KW-1185">Reference proteome</keyword>
<evidence type="ECO:0000313" key="9">
    <source>
        <dbReference type="Proteomes" id="UP000215902"/>
    </source>
</evidence>
<feature type="domain" description="EGF-like" evidence="7">
    <location>
        <begin position="1141"/>
        <end position="1179"/>
    </location>
</feature>
<feature type="repeat" description="WD" evidence="3">
    <location>
        <begin position="2014"/>
        <end position="2055"/>
    </location>
</feature>
<keyword evidence="5" id="KW-0472">Membrane</keyword>
<evidence type="ECO:0000259" key="6">
    <source>
        <dbReference type="PROSITE" id="PS50025"/>
    </source>
</evidence>
<dbReference type="PANTHER" id="PTHR24033:SF151">
    <property type="entry name" value="NOTCH 2"/>
    <property type="match status" value="1"/>
</dbReference>
<dbReference type="InterPro" id="IPR000742">
    <property type="entry name" value="EGF"/>
</dbReference>
<evidence type="ECO:0000256" key="5">
    <source>
        <dbReference type="SAM" id="Phobius"/>
    </source>
</evidence>
<dbReference type="SMART" id="SM00181">
    <property type="entry name" value="EGF"/>
    <property type="match status" value="7"/>
</dbReference>
<evidence type="ECO:0000256" key="1">
    <source>
        <dbReference type="ARBA" id="ARBA00023157"/>
    </source>
</evidence>
<dbReference type="PROSITE" id="PS50294">
    <property type="entry name" value="WD_REPEATS_REGION"/>
    <property type="match status" value="2"/>
</dbReference>
<dbReference type="Gene3D" id="2.60.120.200">
    <property type="match status" value="5"/>
</dbReference>
<comment type="caution">
    <text evidence="8">The sequence shown here is derived from an EMBL/GenBank/DDBJ whole genome shotgun (WGS) entry which is preliminary data.</text>
</comment>
<feature type="transmembrane region" description="Helical" evidence="5">
    <location>
        <begin position="1464"/>
        <end position="1484"/>
    </location>
</feature>
<keyword evidence="2" id="KW-0245">EGF-like domain</keyword>
<dbReference type="PROSITE" id="PS50026">
    <property type="entry name" value="EGF_3"/>
    <property type="match status" value="2"/>
</dbReference>